<feature type="domain" description="Toprim" evidence="2">
    <location>
        <begin position="226"/>
        <end position="307"/>
    </location>
</feature>
<dbReference type="EMBL" id="CP133148">
    <property type="protein sequence ID" value="WVT03666.1"/>
    <property type="molecule type" value="Genomic_DNA"/>
</dbReference>
<dbReference type="InterPro" id="IPR055570">
    <property type="entry name" value="DUF7146"/>
</dbReference>
<dbReference type="InterPro" id="IPR006171">
    <property type="entry name" value="TOPRIM_dom"/>
</dbReference>
<dbReference type="Proteomes" id="UP001432360">
    <property type="component" value="Chromosome"/>
</dbReference>
<dbReference type="Pfam" id="PF13362">
    <property type="entry name" value="Toprim_3"/>
    <property type="match status" value="1"/>
</dbReference>
<reference evidence="4" key="1">
    <citation type="submission" date="2023-08" db="EMBL/GenBank/DDBJ databases">
        <title>Complete genome sequence of Sinorhizobium chiapanecum ITTG S70 isolated from Acaciella angustissima nodules in Chiapas-Mexico.</title>
        <authorList>
            <person name="Rincon-Rosales R."/>
            <person name="Rogel M.A."/>
            <person name="Rincon-Medina C.I."/>
            <person name="Guerrero G."/>
            <person name="Manzano-Gomez L.A."/>
            <person name="Lopez-Lopez A."/>
            <person name="Rincon Molina F.A."/>
            <person name="Martinez-Romero E."/>
        </authorList>
    </citation>
    <scope>NUCLEOTIDE SEQUENCE</scope>
    <source>
        <strain evidence="4">ITTG S70</strain>
    </source>
</reference>
<protein>
    <submittedName>
        <fullName evidence="4">Toprim domain-containing protein</fullName>
    </submittedName>
</protein>
<evidence type="ECO:0000256" key="1">
    <source>
        <dbReference type="SAM" id="MobiDB-lite"/>
    </source>
</evidence>
<gene>
    <name evidence="4" type="ORF">RB548_19680</name>
</gene>
<evidence type="ECO:0000259" key="3">
    <source>
        <dbReference type="Pfam" id="PF23639"/>
    </source>
</evidence>
<proteinExistence type="predicted"/>
<feature type="domain" description="DUF7146" evidence="3">
    <location>
        <begin position="110"/>
        <end position="176"/>
    </location>
</feature>
<evidence type="ECO:0000259" key="2">
    <source>
        <dbReference type="Pfam" id="PF13362"/>
    </source>
</evidence>
<evidence type="ECO:0000313" key="5">
    <source>
        <dbReference type="Proteomes" id="UP001432360"/>
    </source>
</evidence>
<feature type="region of interest" description="Disordered" evidence="1">
    <location>
        <begin position="76"/>
        <end position="97"/>
    </location>
</feature>
<organism evidence="4 5">
    <name type="scientific">Sinorhizobium chiapasense</name>
    <dbReference type="NCBI Taxonomy" id="501572"/>
    <lineage>
        <taxon>Bacteria</taxon>
        <taxon>Pseudomonadati</taxon>
        <taxon>Pseudomonadota</taxon>
        <taxon>Alphaproteobacteria</taxon>
        <taxon>Hyphomicrobiales</taxon>
        <taxon>Rhizobiaceae</taxon>
        <taxon>Sinorhizobium/Ensifer group</taxon>
        <taxon>Sinorhizobium</taxon>
    </lineage>
</organism>
<dbReference type="Pfam" id="PF23639">
    <property type="entry name" value="DUF7146"/>
    <property type="match status" value="1"/>
</dbReference>
<evidence type="ECO:0000313" key="4">
    <source>
        <dbReference type="EMBL" id="WVT03666.1"/>
    </source>
</evidence>
<accession>A0ABZ2B8K5</accession>
<name>A0ABZ2B8K5_9HYPH</name>
<sequence length="311" mass="35569">MTVPLDFATLESLIGYHVRADVACPQCGPDRHTLRNRKRHVLRLWRYEWQDRQGDLHRGISFKCARCDITGSVERDGEVEPVSEEERATMERRDAERRRRYDEERRPMQAFVARLWRESEDSKGTWAEAYLNGRGIQLPAEDYLRRRTLRFHPRCSFPKDDPLKRAPAPALLAAFEPIIPADPFLDPPVQAVSRIWGRGDGNKAMWGAVGGKAVKLTPHERVLSRLSICEGVETGLKLLERGMPIWALGSAVALEAFPVIERVRELTIYADHDRSGTGRDAARRCAGRWREAGKTIRIFMRPEEGQDYGEA</sequence>
<keyword evidence="5" id="KW-1185">Reference proteome</keyword>
<dbReference type="RefSeq" id="WP_331372876.1">
    <property type="nucleotide sequence ID" value="NZ_CP133148.1"/>
</dbReference>